<dbReference type="Proteomes" id="UP000295668">
    <property type="component" value="Unassembled WGS sequence"/>
</dbReference>
<organism evidence="9 10">
    <name type="scientific">Pedobacter changchengzhani</name>
    <dbReference type="NCBI Taxonomy" id="2529274"/>
    <lineage>
        <taxon>Bacteria</taxon>
        <taxon>Pseudomonadati</taxon>
        <taxon>Bacteroidota</taxon>
        <taxon>Sphingobacteriia</taxon>
        <taxon>Sphingobacteriales</taxon>
        <taxon>Sphingobacteriaceae</taxon>
        <taxon>Pedobacter</taxon>
    </lineage>
</organism>
<evidence type="ECO:0000256" key="1">
    <source>
        <dbReference type="ARBA" id="ARBA00010641"/>
    </source>
</evidence>
<evidence type="ECO:0000313" key="10">
    <source>
        <dbReference type="Proteomes" id="UP000295668"/>
    </source>
</evidence>
<keyword evidence="3 6" id="KW-0731">Sigma factor</keyword>
<feature type="domain" description="RNA polymerase sigma factor 70 region 4 type 2" evidence="8">
    <location>
        <begin position="124"/>
        <end position="174"/>
    </location>
</feature>
<dbReference type="InterPro" id="IPR013324">
    <property type="entry name" value="RNA_pol_sigma_r3/r4-like"/>
</dbReference>
<evidence type="ECO:0000256" key="6">
    <source>
        <dbReference type="RuleBase" id="RU000716"/>
    </source>
</evidence>
<dbReference type="GO" id="GO:0006352">
    <property type="term" value="P:DNA-templated transcription initiation"/>
    <property type="evidence" value="ECO:0007669"/>
    <property type="project" value="InterPro"/>
</dbReference>
<dbReference type="NCBIfam" id="TIGR02985">
    <property type="entry name" value="Sig70_bacteroi1"/>
    <property type="match status" value="1"/>
</dbReference>
<name>A0A4R5MQ67_9SPHI</name>
<dbReference type="Pfam" id="PF04542">
    <property type="entry name" value="Sigma70_r2"/>
    <property type="match status" value="1"/>
</dbReference>
<evidence type="ECO:0000256" key="3">
    <source>
        <dbReference type="ARBA" id="ARBA00023082"/>
    </source>
</evidence>
<comment type="caution">
    <text evidence="9">The sequence shown here is derived from an EMBL/GenBank/DDBJ whole genome shotgun (WGS) entry which is preliminary data.</text>
</comment>
<dbReference type="Gene3D" id="1.10.10.10">
    <property type="entry name" value="Winged helix-like DNA-binding domain superfamily/Winged helix DNA-binding domain"/>
    <property type="match status" value="1"/>
</dbReference>
<dbReference type="InterPro" id="IPR014284">
    <property type="entry name" value="RNA_pol_sigma-70_dom"/>
</dbReference>
<dbReference type="InterPro" id="IPR013325">
    <property type="entry name" value="RNA_pol_sigma_r2"/>
</dbReference>
<gene>
    <name evidence="9" type="ORF">EZJ43_02710</name>
</gene>
<dbReference type="InterPro" id="IPR000838">
    <property type="entry name" value="RNA_pol_sigma70_ECF_CS"/>
</dbReference>
<dbReference type="InterPro" id="IPR036388">
    <property type="entry name" value="WH-like_DNA-bd_sf"/>
</dbReference>
<dbReference type="PANTHER" id="PTHR43133:SF46">
    <property type="entry name" value="RNA POLYMERASE SIGMA-70 FACTOR ECF SUBFAMILY"/>
    <property type="match status" value="1"/>
</dbReference>
<feature type="domain" description="RNA polymerase sigma-70 region 2" evidence="7">
    <location>
        <begin position="39"/>
        <end position="94"/>
    </location>
</feature>
<dbReference type="OrthoDB" id="8687055at2"/>
<evidence type="ECO:0000259" key="8">
    <source>
        <dbReference type="Pfam" id="PF08281"/>
    </source>
</evidence>
<evidence type="ECO:0000256" key="4">
    <source>
        <dbReference type="ARBA" id="ARBA00023125"/>
    </source>
</evidence>
<dbReference type="InterPro" id="IPR013249">
    <property type="entry name" value="RNA_pol_sigma70_r4_t2"/>
</dbReference>
<keyword evidence="5 6" id="KW-0804">Transcription</keyword>
<evidence type="ECO:0000259" key="7">
    <source>
        <dbReference type="Pfam" id="PF04542"/>
    </source>
</evidence>
<dbReference type="NCBIfam" id="TIGR02937">
    <property type="entry name" value="sigma70-ECF"/>
    <property type="match status" value="1"/>
</dbReference>
<dbReference type="InterPro" id="IPR039425">
    <property type="entry name" value="RNA_pol_sigma-70-like"/>
</dbReference>
<dbReference type="Pfam" id="PF08281">
    <property type="entry name" value="Sigma70_r4_2"/>
    <property type="match status" value="1"/>
</dbReference>
<evidence type="ECO:0000256" key="5">
    <source>
        <dbReference type="ARBA" id="ARBA00023163"/>
    </source>
</evidence>
<dbReference type="EMBL" id="SJCY01000001">
    <property type="protein sequence ID" value="TDG38020.1"/>
    <property type="molecule type" value="Genomic_DNA"/>
</dbReference>
<keyword evidence="10" id="KW-1185">Reference proteome</keyword>
<dbReference type="InterPro" id="IPR007627">
    <property type="entry name" value="RNA_pol_sigma70_r2"/>
</dbReference>
<dbReference type="PANTHER" id="PTHR43133">
    <property type="entry name" value="RNA POLYMERASE ECF-TYPE SIGMA FACTO"/>
    <property type="match status" value="1"/>
</dbReference>
<protein>
    <recommendedName>
        <fullName evidence="6">RNA polymerase sigma factor</fullName>
    </recommendedName>
</protein>
<reference evidence="9 10" key="1">
    <citation type="submission" date="2019-02" db="EMBL/GenBank/DDBJ databases">
        <title>Pedobacter sp. nov., a novel speices isolated from soil of pinguins habitat in Antarcitica.</title>
        <authorList>
            <person name="He R.-H."/>
        </authorList>
    </citation>
    <scope>NUCLEOTIDE SEQUENCE [LARGE SCALE GENOMIC DNA]</scope>
    <source>
        <strain evidence="9 10">E01020</strain>
    </source>
</reference>
<proteinExistence type="inferred from homology"/>
<dbReference type="GO" id="GO:0003677">
    <property type="term" value="F:DNA binding"/>
    <property type="evidence" value="ECO:0007669"/>
    <property type="project" value="UniProtKB-KW"/>
</dbReference>
<dbReference type="GO" id="GO:0016987">
    <property type="term" value="F:sigma factor activity"/>
    <property type="evidence" value="ECO:0007669"/>
    <property type="project" value="UniProtKB-KW"/>
</dbReference>
<evidence type="ECO:0000256" key="2">
    <source>
        <dbReference type="ARBA" id="ARBA00023015"/>
    </source>
</evidence>
<dbReference type="InterPro" id="IPR014327">
    <property type="entry name" value="RNA_pol_sigma70_bacteroid"/>
</dbReference>
<keyword evidence="2 6" id="KW-0805">Transcription regulation</keyword>
<keyword evidence="4 6" id="KW-0238">DNA-binding</keyword>
<dbReference type="AlphaFoldDB" id="A0A4R5MQ67"/>
<dbReference type="SUPFAM" id="SSF88659">
    <property type="entry name" value="Sigma3 and sigma4 domains of RNA polymerase sigma factors"/>
    <property type="match status" value="1"/>
</dbReference>
<dbReference type="CDD" id="cd06171">
    <property type="entry name" value="Sigma70_r4"/>
    <property type="match status" value="1"/>
</dbReference>
<dbReference type="PROSITE" id="PS01063">
    <property type="entry name" value="SIGMA70_ECF"/>
    <property type="match status" value="1"/>
</dbReference>
<comment type="similarity">
    <text evidence="1 6">Belongs to the sigma-70 factor family. ECF subfamily.</text>
</comment>
<dbReference type="Gene3D" id="1.10.1740.10">
    <property type="match status" value="1"/>
</dbReference>
<dbReference type="RefSeq" id="WP_133261115.1">
    <property type="nucleotide sequence ID" value="NZ_SJCY01000001.1"/>
</dbReference>
<dbReference type="SUPFAM" id="SSF88946">
    <property type="entry name" value="Sigma2 domain of RNA polymerase sigma factors"/>
    <property type="match status" value="1"/>
</dbReference>
<accession>A0A4R5MQ67</accession>
<evidence type="ECO:0000313" key="9">
    <source>
        <dbReference type="EMBL" id="TDG38020.1"/>
    </source>
</evidence>
<sequence>MKNVDNIETGLELQNVIINNNTVAFTYFYKSYFSKLLLASNSYLKDAALAEEVVQNVFLKIWENPYQLGEVKLVKPYFYRIVINLSLNSLKRKKSLDQHHLKIANQLTDDEIDILDEENEVIALLHSEIDKLPAQCKKIFKLSRFEGQKYKQIATQLNISEKTVENHIGNALKILRGRFLNDETLNKKGKGYLKLISIFL</sequence>